<evidence type="ECO:0000313" key="3">
    <source>
        <dbReference type="Proteomes" id="UP000316621"/>
    </source>
</evidence>
<dbReference type="Proteomes" id="UP000316621">
    <property type="component" value="Chromosome 5"/>
</dbReference>
<keyword evidence="3" id="KW-1185">Reference proteome</keyword>
<dbReference type="AlphaFoldDB" id="A0A4Y7JL11"/>
<dbReference type="Gramene" id="RZC60720">
    <property type="protein sequence ID" value="RZC60720"/>
    <property type="gene ID" value="C5167_022474"/>
</dbReference>
<sequence>MVMGKVQSTWMVQSLGILNQKVMMLAQKGRIRYNRNHHQLNKSEHSSINRSSSGTGKGQEKVPETAPHQGGRHQS</sequence>
<organism evidence="2 3">
    <name type="scientific">Papaver somniferum</name>
    <name type="common">Opium poppy</name>
    <dbReference type="NCBI Taxonomy" id="3469"/>
    <lineage>
        <taxon>Eukaryota</taxon>
        <taxon>Viridiplantae</taxon>
        <taxon>Streptophyta</taxon>
        <taxon>Embryophyta</taxon>
        <taxon>Tracheophyta</taxon>
        <taxon>Spermatophyta</taxon>
        <taxon>Magnoliopsida</taxon>
        <taxon>Ranunculales</taxon>
        <taxon>Papaveraceae</taxon>
        <taxon>Papaveroideae</taxon>
        <taxon>Papaver</taxon>
    </lineage>
</organism>
<protein>
    <submittedName>
        <fullName evidence="2">Uncharacterized protein</fullName>
    </submittedName>
</protein>
<accession>A0A4Y7JL11</accession>
<feature type="region of interest" description="Disordered" evidence="1">
    <location>
        <begin position="33"/>
        <end position="75"/>
    </location>
</feature>
<proteinExistence type="predicted"/>
<name>A0A4Y7JL11_PAPSO</name>
<reference evidence="2 3" key="1">
    <citation type="journal article" date="2018" name="Science">
        <title>The opium poppy genome and morphinan production.</title>
        <authorList>
            <person name="Guo L."/>
            <person name="Winzer T."/>
            <person name="Yang X."/>
            <person name="Li Y."/>
            <person name="Ning Z."/>
            <person name="He Z."/>
            <person name="Teodor R."/>
            <person name="Lu Y."/>
            <person name="Bowser T.A."/>
            <person name="Graham I.A."/>
            <person name="Ye K."/>
        </authorList>
    </citation>
    <scope>NUCLEOTIDE SEQUENCE [LARGE SCALE GENOMIC DNA]</scope>
    <source>
        <strain evidence="3">cv. HN1</strain>
        <tissue evidence="2">Leaves</tissue>
    </source>
</reference>
<evidence type="ECO:0000313" key="2">
    <source>
        <dbReference type="EMBL" id="RZC60720.1"/>
    </source>
</evidence>
<gene>
    <name evidence="2" type="ORF">C5167_022474</name>
</gene>
<dbReference type="EMBL" id="CM010719">
    <property type="protein sequence ID" value="RZC60720.1"/>
    <property type="molecule type" value="Genomic_DNA"/>
</dbReference>
<evidence type="ECO:0000256" key="1">
    <source>
        <dbReference type="SAM" id="MobiDB-lite"/>
    </source>
</evidence>